<protein>
    <submittedName>
        <fullName evidence="2">Unnamed protein product</fullName>
    </submittedName>
</protein>
<feature type="compositionally biased region" description="Basic residues" evidence="1">
    <location>
        <begin position="232"/>
        <end position="245"/>
    </location>
</feature>
<sequence>MAGKRKRGDAFSAHEKLVHKSCSLLQREAKKVRAFLVRKAVQQLKQLRQQLAEPVADESKRQKREQKLRHSIERFEREHAVLKTLDLQKLVARARVQTGLDKPQPEVLEEDEHEQEEAQDWDEEGSDSDLEQDSGDELDSSEKKHDEEKGEFETVDQNDSKAEGEEKQDAEQGKQEDTQVDQQDAEQDAATKQDNELEEKLMDRVLAHKQIVPLLDAIKKLVEKEEKEAEKKRRAQEKRALKRGRHESLVGNTGRSGAVPISLFLGSLSGRGGMDGLDMGMDEYGTMAGADDDIAEFLGEKKKKKNRPGQMARRMKAIRKEEALKRKEDRAKGIFVPYKDNSASVGKYGLSERPKKAKPKAKPVKKEGDKKPSRGGNSHANSKFAAPQKQRAAPAPTAPVDAAHPSWLAKQKQKEKEKVSLTAFSGKKITFD</sequence>
<feature type="compositionally biased region" description="Basic and acidic residues" evidence="1">
    <location>
        <begin position="318"/>
        <end position="332"/>
    </location>
</feature>
<evidence type="ECO:0000313" key="3">
    <source>
        <dbReference type="Proteomes" id="UP001165121"/>
    </source>
</evidence>
<comment type="caution">
    <text evidence="2">The sequence shown here is derived from an EMBL/GenBank/DDBJ whole genome shotgun (WGS) entry which is preliminary data.</text>
</comment>
<accession>A0A9W6YEJ4</accession>
<name>A0A9W6YEJ4_9STRA</name>
<dbReference type="PANTHER" id="PTHR23325:SF1">
    <property type="entry name" value="SERUM RESPONSE FACTOR-BINDING PROTEIN 1"/>
    <property type="match status" value="1"/>
</dbReference>
<feature type="region of interest" description="Disordered" evidence="1">
    <location>
        <begin position="299"/>
        <end position="432"/>
    </location>
</feature>
<feature type="compositionally biased region" description="Acidic residues" evidence="1">
    <location>
        <begin position="107"/>
        <end position="139"/>
    </location>
</feature>
<evidence type="ECO:0000313" key="2">
    <source>
        <dbReference type="EMBL" id="GMF60801.1"/>
    </source>
</evidence>
<feature type="compositionally biased region" description="Basic residues" evidence="1">
    <location>
        <begin position="301"/>
        <end position="317"/>
    </location>
</feature>
<dbReference type="Proteomes" id="UP001165121">
    <property type="component" value="Unassembled WGS sequence"/>
</dbReference>
<evidence type="ECO:0000256" key="1">
    <source>
        <dbReference type="SAM" id="MobiDB-lite"/>
    </source>
</evidence>
<dbReference type="InterPro" id="IPR037393">
    <property type="entry name" value="Bud22/SRFB1"/>
</dbReference>
<feature type="region of interest" description="Disordered" evidence="1">
    <location>
        <begin position="225"/>
        <end position="256"/>
    </location>
</feature>
<reference evidence="2" key="1">
    <citation type="submission" date="2023-04" db="EMBL/GenBank/DDBJ databases">
        <title>Phytophthora fragariaefolia NBRC 109709.</title>
        <authorList>
            <person name="Ichikawa N."/>
            <person name="Sato H."/>
            <person name="Tonouchi N."/>
        </authorList>
    </citation>
    <scope>NUCLEOTIDE SEQUENCE</scope>
    <source>
        <strain evidence="2">NBRC 109709</strain>
    </source>
</reference>
<organism evidence="2 3">
    <name type="scientific">Phytophthora fragariaefolia</name>
    <dbReference type="NCBI Taxonomy" id="1490495"/>
    <lineage>
        <taxon>Eukaryota</taxon>
        <taxon>Sar</taxon>
        <taxon>Stramenopiles</taxon>
        <taxon>Oomycota</taxon>
        <taxon>Peronosporomycetes</taxon>
        <taxon>Peronosporales</taxon>
        <taxon>Peronosporaceae</taxon>
        <taxon>Phytophthora</taxon>
    </lineage>
</organism>
<gene>
    <name evidence="2" type="ORF">Pfra01_002642400</name>
</gene>
<feature type="region of interest" description="Disordered" evidence="1">
    <location>
        <begin position="98"/>
        <end position="196"/>
    </location>
</feature>
<proteinExistence type="predicted"/>
<dbReference type="OrthoDB" id="69179at2759"/>
<dbReference type="PANTHER" id="PTHR23325">
    <property type="entry name" value="SERUM RESPONSE FACTOR-BINDING"/>
    <property type="match status" value="1"/>
</dbReference>
<dbReference type="EMBL" id="BSXT01005532">
    <property type="protein sequence ID" value="GMF60801.1"/>
    <property type="molecule type" value="Genomic_DNA"/>
</dbReference>
<feature type="compositionally biased region" description="Basic and acidic residues" evidence="1">
    <location>
        <begin position="140"/>
        <end position="177"/>
    </location>
</feature>
<dbReference type="AlphaFoldDB" id="A0A9W6YEJ4"/>
<feature type="compositionally biased region" description="Low complexity" evidence="1">
    <location>
        <begin position="385"/>
        <end position="405"/>
    </location>
</feature>
<feature type="region of interest" description="Disordered" evidence="1">
    <location>
        <begin position="49"/>
        <end position="75"/>
    </location>
</feature>
<keyword evidence="3" id="KW-1185">Reference proteome</keyword>